<dbReference type="GO" id="GO:0006096">
    <property type="term" value="P:glycolytic process"/>
    <property type="evidence" value="ECO:0007669"/>
    <property type="project" value="UniProtKB-UniRule"/>
</dbReference>
<comment type="subcellular location">
    <subcellularLocation>
        <location evidence="6">Cytoplasm</location>
    </subcellularLocation>
</comment>
<dbReference type="UniPathway" id="UPA00109">
    <property type="reaction ID" value="UER00181"/>
</dbReference>
<name>A0A2P8GCM5_9BACL</name>
<evidence type="ECO:0000256" key="2">
    <source>
        <dbReference type="ARBA" id="ARBA00022432"/>
    </source>
</evidence>
<dbReference type="PROSITE" id="PS51463">
    <property type="entry name" value="P_GLUCOSE_ISOMERASE_3"/>
    <property type="match status" value="1"/>
</dbReference>
<dbReference type="Gene3D" id="3.40.50.10490">
    <property type="entry name" value="Glucose-6-phosphate isomerase like protein, domain 1"/>
    <property type="match status" value="2"/>
</dbReference>
<dbReference type="EC" id="5.3.1.9" evidence="6"/>
<evidence type="ECO:0000313" key="8">
    <source>
        <dbReference type="EMBL" id="PSL31635.1"/>
    </source>
</evidence>
<comment type="pathway">
    <text evidence="6 7">Carbohydrate degradation; glycolysis; D-glyceraldehyde 3-phosphate and glycerone phosphate from D-glucose: step 2/4.</text>
</comment>
<dbReference type="PANTHER" id="PTHR11469:SF1">
    <property type="entry name" value="GLUCOSE-6-PHOSPHATE ISOMERASE"/>
    <property type="match status" value="1"/>
</dbReference>
<dbReference type="Proteomes" id="UP000242682">
    <property type="component" value="Unassembled WGS sequence"/>
</dbReference>
<keyword evidence="3 6" id="KW-0963">Cytoplasm</keyword>
<dbReference type="GO" id="GO:0006094">
    <property type="term" value="P:gluconeogenesis"/>
    <property type="evidence" value="ECO:0007669"/>
    <property type="project" value="UniProtKB-UniRule"/>
</dbReference>
<evidence type="ECO:0000256" key="4">
    <source>
        <dbReference type="ARBA" id="ARBA00023152"/>
    </source>
</evidence>
<gene>
    <name evidence="6" type="primary">pgi</name>
    <name evidence="8" type="ORF">B0H99_11117</name>
</gene>
<evidence type="ECO:0000256" key="1">
    <source>
        <dbReference type="ARBA" id="ARBA00006604"/>
    </source>
</evidence>
<dbReference type="EMBL" id="PYAT01000011">
    <property type="protein sequence ID" value="PSL31635.1"/>
    <property type="molecule type" value="Genomic_DNA"/>
</dbReference>
<dbReference type="InterPro" id="IPR035482">
    <property type="entry name" value="SIS_PGI_2"/>
</dbReference>
<dbReference type="InterPro" id="IPR046348">
    <property type="entry name" value="SIS_dom_sf"/>
</dbReference>
<dbReference type="NCBIfam" id="NF010697">
    <property type="entry name" value="PRK14097.1"/>
    <property type="match status" value="1"/>
</dbReference>
<comment type="similarity">
    <text evidence="1 6 7">Belongs to the GPI family.</text>
</comment>
<evidence type="ECO:0000256" key="6">
    <source>
        <dbReference type="HAMAP-Rule" id="MF_00473"/>
    </source>
</evidence>
<dbReference type="UniPathway" id="UPA00138"/>
<dbReference type="FunFam" id="3.40.50.10490:FF:000016">
    <property type="entry name" value="Glucose-6-phosphate isomerase"/>
    <property type="match status" value="1"/>
</dbReference>
<comment type="function">
    <text evidence="6">Catalyzes the reversible isomerization of glucose-6-phosphate to fructose-6-phosphate.</text>
</comment>
<comment type="catalytic activity">
    <reaction evidence="6 7">
        <text>alpha-D-glucose 6-phosphate = beta-D-fructose 6-phosphate</text>
        <dbReference type="Rhea" id="RHEA:11816"/>
        <dbReference type="ChEBI" id="CHEBI:57634"/>
        <dbReference type="ChEBI" id="CHEBI:58225"/>
        <dbReference type="EC" id="5.3.1.9"/>
    </reaction>
</comment>
<dbReference type="GO" id="GO:0005829">
    <property type="term" value="C:cytosol"/>
    <property type="evidence" value="ECO:0007669"/>
    <property type="project" value="TreeGrafter"/>
</dbReference>
<comment type="caution">
    <text evidence="8">The sequence shown here is derived from an EMBL/GenBank/DDBJ whole genome shotgun (WGS) entry which is preliminary data.</text>
</comment>
<comment type="pathway">
    <text evidence="6">Carbohydrate biosynthesis; gluconeogenesis.</text>
</comment>
<feature type="active site" evidence="6">
    <location>
        <position position="420"/>
    </location>
</feature>
<dbReference type="RefSeq" id="WP_342750518.1">
    <property type="nucleotide sequence ID" value="NZ_PYAT01000011.1"/>
</dbReference>
<keyword evidence="2 6" id="KW-0312">Gluconeogenesis</keyword>
<evidence type="ECO:0000256" key="7">
    <source>
        <dbReference type="RuleBase" id="RU000612"/>
    </source>
</evidence>
<dbReference type="InterPro" id="IPR001672">
    <property type="entry name" value="G6P_Isomerase"/>
</dbReference>
<accession>A0A2P8GCM5</accession>
<dbReference type="GO" id="GO:0004347">
    <property type="term" value="F:glucose-6-phosphate isomerase activity"/>
    <property type="evidence" value="ECO:0007669"/>
    <property type="project" value="UniProtKB-UniRule"/>
</dbReference>
<evidence type="ECO:0000313" key="9">
    <source>
        <dbReference type="Proteomes" id="UP000242682"/>
    </source>
</evidence>
<organism evidence="8 9">
    <name type="scientific">Planomicrobium soli</name>
    <dbReference type="NCBI Taxonomy" id="1176648"/>
    <lineage>
        <taxon>Bacteria</taxon>
        <taxon>Bacillati</taxon>
        <taxon>Bacillota</taxon>
        <taxon>Bacilli</taxon>
        <taxon>Bacillales</taxon>
        <taxon>Caryophanaceae</taxon>
        <taxon>Planomicrobium</taxon>
    </lineage>
</organism>
<evidence type="ECO:0000256" key="3">
    <source>
        <dbReference type="ARBA" id="ARBA00022490"/>
    </source>
</evidence>
<dbReference type="HAMAP" id="MF_00473">
    <property type="entry name" value="G6P_isomerase"/>
    <property type="match status" value="1"/>
</dbReference>
<dbReference type="Pfam" id="PF00342">
    <property type="entry name" value="PGI"/>
    <property type="match status" value="1"/>
</dbReference>
<keyword evidence="4 6" id="KW-0324">Glycolysis</keyword>
<dbReference type="PRINTS" id="PR00662">
    <property type="entry name" value="G6PISOMERASE"/>
</dbReference>
<evidence type="ECO:0000256" key="5">
    <source>
        <dbReference type="ARBA" id="ARBA00023235"/>
    </source>
</evidence>
<keyword evidence="9" id="KW-1185">Reference proteome</keyword>
<feature type="active site" description="Proton donor" evidence="6">
    <location>
        <position position="285"/>
    </location>
</feature>
<reference evidence="8 9" key="1">
    <citation type="submission" date="2018-03" db="EMBL/GenBank/DDBJ databases">
        <title>Genomic Encyclopedia of Type Strains, Phase III (KMG-III): the genomes of soil and plant-associated and newly described type strains.</title>
        <authorList>
            <person name="Whitman W."/>
        </authorList>
    </citation>
    <scope>NUCLEOTIDE SEQUENCE [LARGE SCALE GENOMIC DNA]</scope>
    <source>
        <strain evidence="8 9">CGMCC 1.12259</strain>
    </source>
</reference>
<proteinExistence type="inferred from homology"/>
<dbReference type="SUPFAM" id="SSF53697">
    <property type="entry name" value="SIS domain"/>
    <property type="match status" value="1"/>
</dbReference>
<dbReference type="GO" id="GO:0051156">
    <property type="term" value="P:glucose 6-phosphate metabolic process"/>
    <property type="evidence" value="ECO:0007669"/>
    <property type="project" value="TreeGrafter"/>
</dbReference>
<protein>
    <recommendedName>
        <fullName evidence="6">Glucose-6-phosphate isomerase</fullName>
        <shortName evidence="6">GPI</shortName>
        <ecNumber evidence="6">5.3.1.9</ecNumber>
    </recommendedName>
    <alternativeName>
        <fullName evidence="6">Phosphoglucose isomerase</fullName>
        <shortName evidence="6">PGI</shortName>
    </alternativeName>
    <alternativeName>
        <fullName evidence="6">Phosphohexose isomerase</fullName>
        <shortName evidence="6">PHI</shortName>
    </alternativeName>
</protein>
<dbReference type="InterPro" id="IPR035476">
    <property type="entry name" value="SIS_PGI_1"/>
</dbReference>
<dbReference type="CDD" id="cd05015">
    <property type="entry name" value="SIS_PGI_1"/>
    <property type="match status" value="1"/>
</dbReference>
<dbReference type="PANTHER" id="PTHR11469">
    <property type="entry name" value="GLUCOSE-6-PHOSPHATE ISOMERASE"/>
    <property type="match status" value="1"/>
</dbReference>
<comment type="caution">
    <text evidence="6">Lacks conserved residue(s) required for the propagation of feature annotation.</text>
</comment>
<dbReference type="CDD" id="cd05016">
    <property type="entry name" value="SIS_PGI_2"/>
    <property type="match status" value="1"/>
</dbReference>
<dbReference type="AlphaFoldDB" id="A0A2P8GCM5"/>
<dbReference type="GO" id="GO:0048029">
    <property type="term" value="F:monosaccharide binding"/>
    <property type="evidence" value="ECO:0007669"/>
    <property type="project" value="TreeGrafter"/>
</dbReference>
<keyword evidence="5 6" id="KW-0413">Isomerase</keyword>
<dbReference type="GO" id="GO:0097367">
    <property type="term" value="F:carbohydrate derivative binding"/>
    <property type="evidence" value="ECO:0007669"/>
    <property type="project" value="InterPro"/>
</dbReference>
<sequence length="436" mass="48386">MVHIETVTLNDKYVKGFVENEELAALQSFVEVAHKNMHTKTAIGSDYLGWLDWPSKMDDAELTRIEEAAQKIRETANVLVVIGIGGSYLGTKAVNELLGSSFGFNQTEIIYAGQNISGKYMEELLTYIKGKNVALNVISKSGTTTEPAIAFRMLRTWMYETYGEEAKERIFATTDKTGGALRKNVDANGYTSFEIPGDVGGRYSVLTAVGLLPLAVAGVDIRALLKGAEQAEQELQSVDLSSNAAYAYAAYRQILNSRGFSVEVLASFEPSMSAFHEWWKQLFGESEGKQGKGIFPASVIYSTDLHSMGQYMQNGRRMLFETMLRFTEDQQQTQIPFDENDEDGLNYLTDKTLHEVNMQALEATALAHVEGGVPVITLDVGKIDAHHVGYLIYFFMKSCAMSAYLSGVNPFDQPGVELYKQNMFELLGKPGYEKKE</sequence>